<accession>A0A812USP2</accession>
<dbReference type="Proteomes" id="UP000604046">
    <property type="component" value="Unassembled WGS sequence"/>
</dbReference>
<dbReference type="OrthoDB" id="65445at2759"/>
<dbReference type="PANTHER" id="PTHR31723">
    <property type="entry name" value="PATHOGENESIS-RELATED FAMILY PROTEIN"/>
    <property type="match status" value="1"/>
</dbReference>
<name>A0A812USP2_9DINO</name>
<organism evidence="2 3">
    <name type="scientific">Symbiodinium natans</name>
    <dbReference type="NCBI Taxonomy" id="878477"/>
    <lineage>
        <taxon>Eukaryota</taxon>
        <taxon>Sar</taxon>
        <taxon>Alveolata</taxon>
        <taxon>Dinophyceae</taxon>
        <taxon>Suessiales</taxon>
        <taxon>Symbiodiniaceae</taxon>
        <taxon>Symbiodinium</taxon>
    </lineage>
</organism>
<gene>
    <name evidence="2" type="ORF">SNAT2548_LOCUS33099</name>
</gene>
<evidence type="ECO:0000256" key="1">
    <source>
        <dbReference type="SAM" id="MobiDB-lite"/>
    </source>
</evidence>
<dbReference type="SUPFAM" id="SSF54427">
    <property type="entry name" value="NTF2-like"/>
    <property type="match status" value="1"/>
</dbReference>
<dbReference type="PANTHER" id="PTHR31723:SF10">
    <property type="entry name" value="PATHOGEN-RELATED PROTEIN"/>
    <property type="match status" value="1"/>
</dbReference>
<keyword evidence="3" id="KW-1185">Reference proteome</keyword>
<protein>
    <recommendedName>
        <fullName evidence="4">Pathogen-related protein</fullName>
    </recommendedName>
</protein>
<reference evidence="2" key="1">
    <citation type="submission" date="2021-02" db="EMBL/GenBank/DDBJ databases">
        <authorList>
            <person name="Dougan E. K."/>
            <person name="Rhodes N."/>
            <person name="Thang M."/>
            <person name="Chan C."/>
        </authorList>
    </citation>
    <scope>NUCLEOTIDE SEQUENCE</scope>
</reference>
<dbReference type="InterPro" id="IPR053218">
    <property type="entry name" value="Pathogen-related_defense"/>
</dbReference>
<evidence type="ECO:0000313" key="2">
    <source>
        <dbReference type="EMBL" id="CAE7580127.1"/>
    </source>
</evidence>
<dbReference type="InterPro" id="IPR032710">
    <property type="entry name" value="NTF2-like_dom_sf"/>
</dbReference>
<evidence type="ECO:0008006" key="4">
    <source>
        <dbReference type="Google" id="ProtNLM"/>
    </source>
</evidence>
<sequence>MLSVQPRPAGAPACALHLGRGVPKEVRAPRTHKMAKSMAAGLGLFVIKSFQKAKARVLRRSSGDPPSMAQTAMRGPLTATGSGKPLTAEELEACREELEEIKAKYGLKEPERAHMDEEGIKWRYGGKPDYSLTNLLYLKGKTKNHPEGSLELIVENLVKTWEMERSHKVDPDQHRSVDPEKFMIAANGWKKFNNKEANEVGNYNVLLAGCPASLYDADSITWEQSHDKFHDAFAAFPWEVLEVFSGPPRVAFSWRHWGEFTGTYDGNKGSGELVELFGFGVASVDDQLRLVDVDIFYKPEIFLEVLKGSKSAEELAGGSDLLGPGSVAGCPHLSNLQK</sequence>
<dbReference type="Gene3D" id="3.10.450.50">
    <property type="match status" value="1"/>
</dbReference>
<dbReference type="EMBL" id="CAJNDS010002740">
    <property type="protein sequence ID" value="CAE7580127.1"/>
    <property type="molecule type" value="Genomic_DNA"/>
</dbReference>
<feature type="region of interest" description="Disordered" evidence="1">
    <location>
        <begin position="59"/>
        <end position="84"/>
    </location>
</feature>
<comment type="caution">
    <text evidence="2">The sequence shown here is derived from an EMBL/GenBank/DDBJ whole genome shotgun (WGS) entry which is preliminary data.</text>
</comment>
<dbReference type="AlphaFoldDB" id="A0A812USP2"/>
<proteinExistence type="predicted"/>
<evidence type="ECO:0000313" key="3">
    <source>
        <dbReference type="Proteomes" id="UP000604046"/>
    </source>
</evidence>